<evidence type="ECO:0000313" key="3">
    <source>
        <dbReference type="Proteomes" id="UP001497383"/>
    </source>
</evidence>
<dbReference type="Proteomes" id="UP001497383">
    <property type="component" value="Chromosome 6"/>
</dbReference>
<dbReference type="PROSITE" id="PS50195">
    <property type="entry name" value="PX"/>
    <property type="match status" value="1"/>
</dbReference>
<dbReference type="RefSeq" id="XP_066832247.1">
    <property type="nucleotide sequence ID" value="XM_066975627.1"/>
</dbReference>
<protein>
    <recommendedName>
        <fullName evidence="1">PX domain-containing protein</fullName>
    </recommendedName>
</protein>
<organism evidence="2 3">
    <name type="scientific">Lodderomyces beijingensis</name>
    <dbReference type="NCBI Taxonomy" id="1775926"/>
    <lineage>
        <taxon>Eukaryota</taxon>
        <taxon>Fungi</taxon>
        <taxon>Dikarya</taxon>
        <taxon>Ascomycota</taxon>
        <taxon>Saccharomycotina</taxon>
        <taxon>Pichiomycetes</taxon>
        <taxon>Debaryomycetaceae</taxon>
        <taxon>Candida/Lodderomyces clade</taxon>
        <taxon>Lodderomyces</taxon>
    </lineage>
</organism>
<reference evidence="2 3" key="1">
    <citation type="submission" date="2024-03" db="EMBL/GenBank/DDBJ databases">
        <authorList>
            <person name="Brejova B."/>
        </authorList>
    </citation>
    <scope>NUCLEOTIDE SEQUENCE [LARGE SCALE GENOMIC DNA]</scope>
    <source>
        <strain evidence="2 3">CBS 14171</strain>
    </source>
</reference>
<dbReference type="InterPro" id="IPR001683">
    <property type="entry name" value="PX_dom"/>
</dbReference>
<feature type="domain" description="PX" evidence="1">
    <location>
        <begin position="193"/>
        <end position="319"/>
    </location>
</feature>
<dbReference type="PANTHER" id="PTHR47185:SF1">
    <property type="entry name" value="PX DOMAIN-CONTAINING PROTEIN YPR097W"/>
    <property type="match status" value="1"/>
</dbReference>
<name>A0ABP0ZWC6_9ASCO</name>
<dbReference type="PANTHER" id="PTHR47185">
    <property type="entry name" value="PX DOMAIN-CONTAINING PROTEIN YPR097W"/>
    <property type="match status" value="1"/>
</dbReference>
<keyword evidence="3" id="KW-1185">Reference proteome</keyword>
<dbReference type="InterPro" id="IPR047168">
    <property type="entry name" value="LEC1-like"/>
</dbReference>
<dbReference type="SUPFAM" id="SSF64268">
    <property type="entry name" value="PX domain"/>
    <property type="match status" value="1"/>
</dbReference>
<dbReference type="InterPro" id="IPR036871">
    <property type="entry name" value="PX_dom_sf"/>
</dbReference>
<proteinExistence type="predicted"/>
<dbReference type="Gene3D" id="3.30.1520.10">
    <property type="entry name" value="Phox-like domain"/>
    <property type="match status" value="1"/>
</dbReference>
<dbReference type="CDD" id="cd06869">
    <property type="entry name" value="PX_UP2_fungi"/>
    <property type="match status" value="1"/>
</dbReference>
<dbReference type="EMBL" id="OZ022410">
    <property type="protein sequence ID" value="CAK9441441.1"/>
    <property type="molecule type" value="Genomic_DNA"/>
</dbReference>
<evidence type="ECO:0000313" key="2">
    <source>
        <dbReference type="EMBL" id="CAK9441441.1"/>
    </source>
</evidence>
<dbReference type="Pfam" id="PF12825">
    <property type="entry name" value="DUF3818"/>
    <property type="match status" value="1"/>
</dbReference>
<evidence type="ECO:0000259" key="1">
    <source>
        <dbReference type="PROSITE" id="PS50195"/>
    </source>
</evidence>
<dbReference type="GeneID" id="92210505"/>
<accession>A0ABP0ZWC6</accession>
<dbReference type="InterPro" id="IPR024555">
    <property type="entry name" value="PX-associated"/>
</dbReference>
<dbReference type="Pfam" id="PF00787">
    <property type="entry name" value="PX"/>
    <property type="match status" value="1"/>
</dbReference>
<dbReference type="InterPro" id="IPR024554">
    <property type="entry name" value="LEC1-like_C"/>
</dbReference>
<gene>
    <name evidence="2" type="ORF">LODBEIA_P53090</name>
</gene>
<dbReference type="Pfam" id="PF12828">
    <property type="entry name" value="PXB"/>
    <property type="match status" value="1"/>
</dbReference>
<sequence length="867" mass="101122">MDELPLSELTPTQAHFLKKYLLEQQLSKELSVLNEPNCCELLGLPFKCDKPSASARLPLLRFFFREFVVTFPLITNNEQKEQRRFWQEVVQPFVASFNSKELSGSDERKSSSKRRKVNNRLLSLVLLFFNSTFVVEGEMTYLRQDHLKASDTAKLDKFNIQKQDAHEIVGLTDYNRMSFHHGVAINVVAVRTVENEQRSWFSSQKGQHNYEFIIHIVLKNEKEPRGHRALFVNKYYGQFRTLETELKKELPGVMSTIIPPLPLKEKHDDGFDEADAQGVLAREKSRMALRGYLRELIKNKEVTNSFAFQSFISTNLTKMFDSDMRDYEERVKHELNILHTQVEFQKQTTAVMTELSKNVDQMKSQLIKNPNTITSIFEEISSTKTIKEASPLLRTFNDWGKLEIAATVYQLFLGQDNCNEFYHKVRKFHRLFPYSIIYAILRFTNPMKMITRIVDVLFVNIPRLPTWNKELNDHSKQTGARNLMAIIFVSLLNEDLNAFEKETAELRKQLVGYELYLQRIDEFTKLSINEVQDIKEEASAASEDYFLTILQTSLIEKPPVPPDSNKSGFAEIVESQRNFDRGGAMEQSLLYLNLKQYWQLKVRTRDKNLLKQLWEEPEMTQLLKTFLQVFYNPVMRVFAKSNIHKAFASAEKLIDDLLATTSEIREEQYYLSPLEIYDRIKDVLDKHEDLLWNFLHDVYANDDQHVFLKFIQWIEKILTMMRVKFDNEQAATLSIRIANVNKELFLRQLDAMAHATLEKRRLFKEYLESKNAQQEQINRNWDDINNNVFGNPLSGDFGFSPEDLQDVNQVTLEDKLLETEPSTLEKDLIAKLNALKTDAGTSELDKVNIEEDAAFQVEKLEEYVGKA</sequence>